<evidence type="ECO:0000313" key="3">
    <source>
        <dbReference type="Proteomes" id="UP001153954"/>
    </source>
</evidence>
<name>A0AAU9VBP5_EUPED</name>
<evidence type="ECO:0000256" key="1">
    <source>
        <dbReference type="ARBA" id="ARBA00004123"/>
    </source>
</evidence>
<dbReference type="SUPFAM" id="SSF46689">
    <property type="entry name" value="Homeodomain-like"/>
    <property type="match status" value="1"/>
</dbReference>
<comment type="subcellular location">
    <subcellularLocation>
        <location evidence="1">Nucleus</location>
    </subcellularLocation>
</comment>
<protein>
    <recommendedName>
        <fullName evidence="4">HTH psq-type domain-containing protein</fullName>
    </recommendedName>
</protein>
<accession>A0AAU9VBP5</accession>
<dbReference type="EMBL" id="CAKOGL010000030">
    <property type="protein sequence ID" value="CAH2107539.1"/>
    <property type="molecule type" value="Genomic_DNA"/>
</dbReference>
<proteinExistence type="predicted"/>
<organism evidence="2 3">
    <name type="scientific">Euphydryas editha</name>
    <name type="common">Edith's checkerspot</name>
    <dbReference type="NCBI Taxonomy" id="104508"/>
    <lineage>
        <taxon>Eukaryota</taxon>
        <taxon>Metazoa</taxon>
        <taxon>Ecdysozoa</taxon>
        <taxon>Arthropoda</taxon>
        <taxon>Hexapoda</taxon>
        <taxon>Insecta</taxon>
        <taxon>Pterygota</taxon>
        <taxon>Neoptera</taxon>
        <taxon>Endopterygota</taxon>
        <taxon>Lepidoptera</taxon>
        <taxon>Glossata</taxon>
        <taxon>Ditrysia</taxon>
        <taxon>Papilionoidea</taxon>
        <taxon>Nymphalidae</taxon>
        <taxon>Nymphalinae</taxon>
        <taxon>Euphydryas</taxon>
    </lineage>
</organism>
<gene>
    <name evidence="2" type="ORF">EEDITHA_LOCUS21562</name>
</gene>
<dbReference type="AlphaFoldDB" id="A0AAU9VBP5"/>
<dbReference type="GO" id="GO:0005634">
    <property type="term" value="C:nucleus"/>
    <property type="evidence" value="ECO:0007669"/>
    <property type="project" value="UniProtKB-SubCell"/>
</dbReference>
<keyword evidence="3" id="KW-1185">Reference proteome</keyword>
<dbReference type="InterPro" id="IPR009057">
    <property type="entry name" value="Homeodomain-like_sf"/>
</dbReference>
<evidence type="ECO:0008006" key="4">
    <source>
        <dbReference type="Google" id="ProtNLM"/>
    </source>
</evidence>
<comment type="caution">
    <text evidence="2">The sequence shown here is derived from an EMBL/GenBank/DDBJ whole genome shotgun (WGS) entry which is preliminary data.</text>
</comment>
<sequence>MRTYKRKTNRGSTSKDVIDRACQQVIFDKKSINSTAKQFAIPYKTLQRHVVNMTKKIEKNPELSKSESTYNVTTALATKEIDKYLVMRKSLL</sequence>
<reference evidence="2" key="1">
    <citation type="submission" date="2022-03" db="EMBL/GenBank/DDBJ databases">
        <authorList>
            <person name="Tunstrom K."/>
        </authorList>
    </citation>
    <scope>NUCLEOTIDE SEQUENCE</scope>
</reference>
<evidence type="ECO:0000313" key="2">
    <source>
        <dbReference type="EMBL" id="CAH2107539.1"/>
    </source>
</evidence>
<dbReference type="Proteomes" id="UP001153954">
    <property type="component" value="Unassembled WGS sequence"/>
</dbReference>